<dbReference type="EMBL" id="JABZGW010000176">
    <property type="protein sequence ID" value="MBF4807949.1"/>
    <property type="molecule type" value="Genomic_DNA"/>
</dbReference>
<organism evidence="1 2">
    <name type="scientific">Lancefieldella rimae</name>
    <dbReference type="NCBI Taxonomy" id="1383"/>
    <lineage>
        <taxon>Bacteria</taxon>
        <taxon>Bacillati</taxon>
        <taxon>Actinomycetota</taxon>
        <taxon>Coriobacteriia</taxon>
        <taxon>Coriobacteriales</taxon>
        <taxon>Atopobiaceae</taxon>
        <taxon>Lancefieldella</taxon>
    </lineage>
</organism>
<reference evidence="1" key="1">
    <citation type="submission" date="2020-04" db="EMBL/GenBank/DDBJ databases">
        <title>Deep metagenomics examines the oral microbiome during advanced dental caries in children, revealing novel taxa and co-occurrences with host molecules.</title>
        <authorList>
            <person name="Baker J.L."/>
            <person name="Morton J.T."/>
            <person name="Dinis M."/>
            <person name="Alvarez R."/>
            <person name="Tran N.C."/>
            <person name="Knight R."/>
            <person name="Edlund A."/>
        </authorList>
    </citation>
    <scope>NUCLEOTIDE SEQUENCE</scope>
    <source>
        <strain evidence="1">JCVI_38_bin.5</strain>
    </source>
</reference>
<proteinExistence type="predicted"/>
<sequence>MQDGFVKVAAITPKVRVADVTYNVESCLSSIKKVYAEHAARVIVLPELC</sequence>
<gene>
    <name evidence="1" type="ORF">HXK26_04565</name>
</gene>
<dbReference type="Gene3D" id="3.60.110.10">
    <property type="entry name" value="Carbon-nitrogen hydrolase"/>
    <property type="match status" value="1"/>
</dbReference>
<accession>A0A930YPR6</accession>
<dbReference type="SUPFAM" id="SSF56317">
    <property type="entry name" value="Carbon-nitrogen hydrolase"/>
    <property type="match status" value="1"/>
</dbReference>
<dbReference type="Proteomes" id="UP000698335">
    <property type="component" value="Unassembled WGS sequence"/>
</dbReference>
<protein>
    <submittedName>
        <fullName evidence="1">Uncharacterized protein</fullName>
    </submittedName>
</protein>
<dbReference type="InterPro" id="IPR036526">
    <property type="entry name" value="C-N_Hydrolase_sf"/>
</dbReference>
<evidence type="ECO:0000313" key="1">
    <source>
        <dbReference type="EMBL" id="MBF4807949.1"/>
    </source>
</evidence>
<feature type="non-terminal residue" evidence="1">
    <location>
        <position position="49"/>
    </location>
</feature>
<dbReference type="AlphaFoldDB" id="A0A930YPR6"/>
<evidence type="ECO:0000313" key="2">
    <source>
        <dbReference type="Proteomes" id="UP000698335"/>
    </source>
</evidence>
<name>A0A930YPR6_9ACTN</name>
<comment type="caution">
    <text evidence="1">The sequence shown here is derived from an EMBL/GenBank/DDBJ whole genome shotgun (WGS) entry which is preliminary data.</text>
</comment>